<evidence type="ECO:0000313" key="3">
    <source>
        <dbReference type="Proteomes" id="UP000800041"/>
    </source>
</evidence>
<dbReference type="EMBL" id="ML977148">
    <property type="protein sequence ID" value="KAF1988597.1"/>
    <property type="molecule type" value="Genomic_DNA"/>
</dbReference>
<dbReference type="AlphaFoldDB" id="A0A6G1H6B9"/>
<reference evidence="2" key="1">
    <citation type="journal article" date="2020" name="Stud. Mycol.">
        <title>101 Dothideomycetes genomes: a test case for predicting lifestyles and emergence of pathogens.</title>
        <authorList>
            <person name="Haridas S."/>
            <person name="Albert R."/>
            <person name="Binder M."/>
            <person name="Bloem J."/>
            <person name="Labutti K."/>
            <person name="Salamov A."/>
            <person name="Andreopoulos B."/>
            <person name="Baker S."/>
            <person name="Barry K."/>
            <person name="Bills G."/>
            <person name="Bluhm B."/>
            <person name="Cannon C."/>
            <person name="Castanera R."/>
            <person name="Culley D."/>
            <person name="Daum C."/>
            <person name="Ezra D."/>
            <person name="Gonzalez J."/>
            <person name="Henrissat B."/>
            <person name="Kuo A."/>
            <person name="Liang C."/>
            <person name="Lipzen A."/>
            <person name="Lutzoni F."/>
            <person name="Magnuson J."/>
            <person name="Mondo S."/>
            <person name="Nolan M."/>
            <person name="Ohm R."/>
            <person name="Pangilinan J."/>
            <person name="Park H.-J."/>
            <person name="Ramirez L."/>
            <person name="Alfaro M."/>
            <person name="Sun H."/>
            <person name="Tritt A."/>
            <person name="Yoshinaga Y."/>
            <person name="Zwiers L.-H."/>
            <person name="Turgeon B."/>
            <person name="Goodwin S."/>
            <person name="Spatafora J."/>
            <person name="Crous P."/>
            <person name="Grigoriev I."/>
        </authorList>
    </citation>
    <scope>NUCLEOTIDE SEQUENCE</scope>
    <source>
        <strain evidence="2">CBS 113979</strain>
    </source>
</reference>
<sequence>MKGRRPGTGRRPVQQEWPSSHPRVKTYLLQAHTHLCRQSAVNGNRLPLATCHHNRQHMYDLSPLHTMLRCSPSFPMRLVQSGAPAFASSNLHNVDNVGQGWHSGHPSALFLCLDINPSRPVARLVSHIQPLLSAEKRALRSSIPAFPSTL</sequence>
<organism evidence="2 3">
    <name type="scientific">Aulographum hederae CBS 113979</name>
    <dbReference type="NCBI Taxonomy" id="1176131"/>
    <lineage>
        <taxon>Eukaryota</taxon>
        <taxon>Fungi</taxon>
        <taxon>Dikarya</taxon>
        <taxon>Ascomycota</taxon>
        <taxon>Pezizomycotina</taxon>
        <taxon>Dothideomycetes</taxon>
        <taxon>Pleosporomycetidae</taxon>
        <taxon>Aulographales</taxon>
        <taxon>Aulographaceae</taxon>
    </lineage>
</organism>
<evidence type="ECO:0000256" key="1">
    <source>
        <dbReference type="SAM" id="MobiDB-lite"/>
    </source>
</evidence>
<accession>A0A6G1H6B9</accession>
<keyword evidence="3" id="KW-1185">Reference proteome</keyword>
<dbReference type="Proteomes" id="UP000800041">
    <property type="component" value="Unassembled WGS sequence"/>
</dbReference>
<name>A0A6G1H6B9_9PEZI</name>
<gene>
    <name evidence="2" type="ORF">K402DRAFT_27233</name>
</gene>
<proteinExistence type="predicted"/>
<feature type="region of interest" description="Disordered" evidence="1">
    <location>
        <begin position="1"/>
        <end position="22"/>
    </location>
</feature>
<evidence type="ECO:0000313" key="2">
    <source>
        <dbReference type="EMBL" id="KAF1988597.1"/>
    </source>
</evidence>
<protein>
    <submittedName>
        <fullName evidence="2">Uncharacterized protein</fullName>
    </submittedName>
</protein>